<dbReference type="InterPro" id="IPR004533">
    <property type="entry name" value="CDP-diaglyc--ser_O-PTrfase"/>
</dbReference>
<evidence type="ECO:0000256" key="2">
    <source>
        <dbReference type="ARBA" id="ARBA00004127"/>
    </source>
</evidence>
<dbReference type="OrthoDB" id="9777147at2"/>
<dbReference type="Gene3D" id="1.20.120.1760">
    <property type="match status" value="1"/>
</dbReference>
<proteinExistence type="inferred from homology"/>
<evidence type="ECO:0000256" key="14">
    <source>
        <dbReference type="ARBA" id="ARBA00032361"/>
    </source>
</evidence>
<evidence type="ECO:0000256" key="16">
    <source>
        <dbReference type="SAM" id="Phobius"/>
    </source>
</evidence>
<evidence type="ECO:0000256" key="4">
    <source>
        <dbReference type="ARBA" id="ARBA00013174"/>
    </source>
</evidence>
<keyword evidence="10" id="KW-0443">Lipid metabolism</keyword>
<keyword evidence="6" id="KW-0444">Lipid biosynthesis</keyword>
<comment type="similarity">
    <text evidence="3 15">Belongs to the CDP-alcohol phosphatidyltransferase class-I family.</text>
</comment>
<gene>
    <name evidence="17" type="ORF">SYNTR_0817</name>
</gene>
<feature type="transmembrane region" description="Helical" evidence="16">
    <location>
        <begin position="94"/>
        <end position="113"/>
    </location>
</feature>
<dbReference type="InterPro" id="IPR000462">
    <property type="entry name" value="CDP-OH_P_trans"/>
</dbReference>
<dbReference type="GO" id="GO:0008654">
    <property type="term" value="P:phospholipid biosynthetic process"/>
    <property type="evidence" value="ECO:0007669"/>
    <property type="project" value="UniProtKB-KW"/>
</dbReference>
<dbReference type="Pfam" id="PF01066">
    <property type="entry name" value="CDP-OH_P_transf"/>
    <property type="match status" value="1"/>
</dbReference>
<dbReference type="KEGG" id="salq:SYNTR_0817"/>
<organism evidence="17 18">
    <name type="scientific">Candidatus Syntrophocurvum alkaliphilum</name>
    <dbReference type="NCBI Taxonomy" id="2293317"/>
    <lineage>
        <taxon>Bacteria</taxon>
        <taxon>Bacillati</taxon>
        <taxon>Bacillota</taxon>
        <taxon>Clostridia</taxon>
        <taxon>Eubacteriales</taxon>
        <taxon>Syntrophomonadaceae</taxon>
        <taxon>Candidatus Syntrophocurvum</taxon>
    </lineage>
</organism>
<name>A0A6I6DG78_9FIRM</name>
<dbReference type="InterPro" id="IPR043130">
    <property type="entry name" value="CDP-OH_PTrfase_TM_dom"/>
</dbReference>
<dbReference type="Proteomes" id="UP000426444">
    <property type="component" value="Chromosome"/>
</dbReference>
<evidence type="ECO:0000256" key="5">
    <source>
        <dbReference type="ARBA" id="ARBA00017171"/>
    </source>
</evidence>
<protein>
    <recommendedName>
        <fullName evidence="5">CDP-diacylglycerol--serine O-phosphatidyltransferase</fullName>
        <ecNumber evidence="4">2.7.8.8</ecNumber>
    </recommendedName>
    <alternativeName>
        <fullName evidence="14">Phosphatidylserine synthase</fullName>
    </alternativeName>
</protein>
<evidence type="ECO:0000256" key="8">
    <source>
        <dbReference type="ARBA" id="ARBA00022692"/>
    </source>
</evidence>
<evidence type="ECO:0000256" key="6">
    <source>
        <dbReference type="ARBA" id="ARBA00022516"/>
    </source>
</evidence>
<dbReference type="GO" id="GO:0016020">
    <property type="term" value="C:membrane"/>
    <property type="evidence" value="ECO:0007669"/>
    <property type="project" value="InterPro"/>
</dbReference>
<keyword evidence="8 16" id="KW-0812">Transmembrane</keyword>
<evidence type="ECO:0000256" key="11">
    <source>
        <dbReference type="ARBA" id="ARBA00023136"/>
    </source>
</evidence>
<keyword evidence="11 16" id="KW-0472">Membrane</keyword>
<reference evidence="18" key="1">
    <citation type="journal article" date="2019" name="Microbiology">
        <title>Complete Genome Sequence of an Uncultured Bacterium of the Candidate Phylum Bipolaricaulota.</title>
        <authorList>
            <person name="Kadnikov V.V."/>
            <person name="Mardanov A.V."/>
            <person name="Beletsky A.V."/>
            <person name="Frank Y.A."/>
            <person name="Karnachuk O.V."/>
            <person name="Ravin N.V."/>
        </authorList>
    </citation>
    <scope>NUCLEOTIDE SEQUENCE [LARGE SCALE GENOMIC DNA]</scope>
</reference>
<evidence type="ECO:0000256" key="3">
    <source>
        <dbReference type="ARBA" id="ARBA00010441"/>
    </source>
</evidence>
<evidence type="ECO:0000256" key="15">
    <source>
        <dbReference type="RuleBase" id="RU003750"/>
    </source>
</evidence>
<dbReference type="InterPro" id="IPR050324">
    <property type="entry name" value="CDP-alcohol_PTase-I"/>
</dbReference>
<dbReference type="PANTHER" id="PTHR14269:SF61">
    <property type="entry name" value="CDP-DIACYLGLYCEROL--SERINE O-PHOSPHATIDYLTRANSFERASE"/>
    <property type="match status" value="1"/>
</dbReference>
<keyword evidence="7 15" id="KW-0808">Transferase</keyword>
<keyword evidence="13" id="KW-1208">Phospholipid metabolism</keyword>
<dbReference type="RefSeq" id="WP_156203311.1">
    <property type="nucleotide sequence ID" value="NZ_CP046457.1"/>
</dbReference>
<feature type="transmembrane region" description="Helical" evidence="16">
    <location>
        <begin position="150"/>
        <end position="169"/>
    </location>
</feature>
<dbReference type="EC" id="2.7.8.8" evidence="4"/>
<evidence type="ECO:0000256" key="7">
    <source>
        <dbReference type="ARBA" id="ARBA00022679"/>
    </source>
</evidence>
<keyword evidence="9 16" id="KW-1133">Transmembrane helix</keyword>
<evidence type="ECO:0000313" key="17">
    <source>
        <dbReference type="EMBL" id="QGT99410.1"/>
    </source>
</evidence>
<feature type="transmembrane region" description="Helical" evidence="16">
    <location>
        <begin position="125"/>
        <end position="144"/>
    </location>
</feature>
<dbReference type="GO" id="GO:0012505">
    <property type="term" value="C:endomembrane system"/>
    <property type="evidence" value="ECO:0007669"/>
    <property type="project" value="UniProtKB-SubCell"/>
</dbReference>
<evidence type="ECO:0000256" key="10">
    <source>
        <dbReference type="ARBA" id="ARBA00023098"/>
    </source>
</evidence>
<sequence length="172" mass="19026">MLSFATKSLANTITLINILLGSLAIIYIINQHYNIAAILIIIAVFMDGLDGKVARKFQITSDLGKQLDSLCDLVSFGVAPAILIYAKVFNQHSLEILGIVFTLLFVMCGAFRLARFNTLNIPDHFIGIPITFAGFIIAAISFAFVELPFIVSIILLFILSYLMISNIRVPKW</sequence>
<dbReference type="InterPro" id="IPR048254">
    <property type="entry name" value="CDP_ALCOHOL_P_TRANSF_CS"/>
</dbReference>
<comment type="catalytic activity">
    <reaction evidence="1">
        <text>a CDP-1,2-diacyl-sn-glycerol + L-serine = a 1,2-diacyl-sn-glycero-3-phospho-L-serine + CMP + H(+)</text>
        <dbReference type="Rhea" id="RHEA:16913"/>
        <dbReference type="ChEBI" id="CHEBI:15378"/>
        <dbReference type="ChEBI" id="CHEBI:33384"/>
        <dbReference type="ChEBI" id="CHEBI:57262"/>
        <dbReference type="ChEBI" id="CHEBI:58332"/>
        <dbReference type="ChEBI" id="CHEBI:60377"/>
        <dbReference type="EC" id="2.7.8.8"/>
    </reaction>
</comment>
<dbReference type="AlphaFoldDB" id="A0A6I6DG78"/>
<evidence type="ECO:0000256" key="13">
    <source>
        <dbReference type="ARBA" id="ARBA00023264"/>
    </source>
</evidence>
<dbReference type="NCBIfam" id="TIGR00473">
    <property type="entry name" value="pssA"/>
    <property type="match status" value="1"/>
</dbReference>
<evidence type="ECO:0000256" key="12">
    <source>
        <dbReference type="ARBA" id="ARBA00023209"/>
    </source>
</evidence>
<dbReference type="GO" id="GO:0003882">
    <property type="term" value="F:CDP-diacylglycerol-serine O-phosphatidyltransferase activity"/>
    <property type="evidence" value="ECO:0007669"/>
    <property type="project" value="UniProtKB-EC"/>
</dbReference>
<evidence type="ECO:0000313" key="18">
    <source>
        <dbReference type="Proteomes" id="UP000426444"/>
    </source>
</evidence>
<dbReference type="PROSITE" id="PS00379">
    <property type="entry name" value="CDP_ALCOHOL_P_TRANSF"/>
    <property type="match status" value="1"/>
</dbReference>
<evidence type="ECO:0000256" key="9">
    <source>
        <dbReference type="ARBA" id="ARBA00022989"/>
    </source>
</evidence>
<accession>A0A6I6DG78</accession>
<dbReference type="EMBL" id="CP046457">
    <property type="protein sequence ID" value="QGT99410.1"/>
    <property type="molecule type" value="Genomic_DNA"/>
</dbReference>
<feature type="transmembrane region" description="Helical" evidence="16">
    <location>
        <begin position="9"/>
        <end position="27"/>
    </location>
</feature>
<keyword evidence="18" id="KW-1185">Reference proteome</keyword>
<dbReference type="PANTHER" id="PTHR14269">
    <property type="entry name" value="CDP-DIACYLGLYCEROL--GLYCEROL-3-PHOSPHATE 3-PHOSPHATIDYLTRANSFERASE-RELATED"/>
    <property type="match status" value="1"/>
</dbReference>
<keyword evidence="12" id="KW-0594">Phospholipid biosynthesis</keyword>
<comment type="subcellular location">
    <subcellularLocation>
        <location evidence="2">Endomembrane system</location>
        <topology evidence="2">Multi-pass membrane protein</topology>
    </subcellularLocation>
</comment>
<evidence type="ECO:0000256" key="1">
    <source>
        <dbReference type="ARBA" id="ARBA00000287"/>
    </source>
</evidence>